<dbReference type="InterPro" id="IPR036249">
    <property type="entry name" value="Thioredoxin-like_sf"/>
</dbReference>
<dbReference type="EMBL" id="LGTK01000002">
    <property type="protein sequence ID" value="KPH78781.1"/>
    <property type="molecule type" value="Genomic_DNA"/>
</dbReference>
<dbReference type="Pfam" id="PF05768">
    <property type="entry name" value="Glrx-like"/>
    <property type="match status" value="1"/>
</dbReference>
<name>A0ABR5MNG8_9BACI</name>
<evidence type="ECO:0000313" key="1">
    <source>
        <dbReference type="EMBL" id="KPH78781.1"/>
    </source>
</evidence>
<dbReference type="SUPFAM" id="SSF52833">
    <property type="entry name" value="Thioredoxin-like"/>
    <property type="match status" value="1"/>
</dbReference>
<comment type="caution">
    <text evidence="1">The sequence shown here is derived from an EMBL/GenBank/DDBJ whole genome shotgun (WGS) entry which is preliminary data.</text>
</comment>
<dbReference type="InterPro" id="IPR008554">
    <property type="entry name" value="Glutaredoxin-like"/>
</dbReference>
<dbReference type="Proteomes" id="UP000037854">
    <property type="component" value="Unassembled WGS sequence"/>
</dbReference>
<dbReference type="PANTHER" id="PTHR33558">
    <property type="entry name" value="GLUTAREDOXIN-LIKE PROTEIN C5ORF63 HOMOLOG"/>
    <property type="match status" value="1"/>
</dbReference>
<keyword evidence="2" id="KW-1185">Reference proteome</keyword>
<organism evidence="1 2">
    <name type="scientific">Oceanobacillus caeni</name>
    <dbReference type="NCBI Taxonomy" id="405946"/>
    <lineage>
        <taxon>Bacteria</taxon>
        <taxon>Bacillati</taxon>
        <taxon>Bacillota</taxon>
        <taxon>Bacilli</taxon>
        <taxon>Bacillales</taxon>
        <taxon>Bacillaceae</taxon>
        <taxon>Oceanobacillus</taxon>
    </lineage>
</organism>
<evidence type="ECO:0000313" key="2">
    <source>
        <dbReference type="Proteomes" id="UP000037854"/>
    </source>
</evidence>
<dbReference type="RefSeq" id="WP_060667573.1">
    <property type="nucleotide sequence ID" value="NZ_JARTGE010000047.1"/>
</dbReference>
<gene>
    <name evidence="1" type="ORF">AFL42_01380</name>
</gene>
<protein>
    <submittedName>
        <fullName evidence="1">Glutaredoxin</fullName>
    </submittedName>
</protein>
<sequence>MLHINFYTKENCSLCVDAEALLSTFKRDYPYELEMRDIYSNDDWLEKYQLLIPVIEVNGKQLNCEEINYDSVEELLKNEFKREANK</sequence>
<proteinExistence type="predicted"/>
<reference evidence="1 2" key="1">
    <citation type="submission" date="2015-07" db="EMBL/GenBank/DDBJ databases">
        <title>High-quality draft genome sequence of Oceanobacillus caeni HM6, a bacillus isolated from a human feces.</title>
        <authorList>
            <person name="Kumar J."/>
            <person name="Verma M.K."/>
            <person name="Pandey R."/>
            <person name="Bhambi M."/>
            <person name="Chauhan N."/>
        </authorList>
    </citation>
    <scope>NUCLEOTIDE SEQUENCE [LARGE SCALE GENOMIC DNA]</scope>
    <source>
        <strain evidence="1 2">HM6</strain>
    </source>
</reference>
<dbReference type="Gene3D" id="3.40.30.10">
    <property type="entry name" value="Glutaredoxin"/>
    <property type="match status" value="1"/>
</dbReference>
<accession>A0ABR5MNG8</accession>
<dbReference type="InterPro" id="IPR052565">
    <property type="entry name" value="Glutaredoxin-like_YDR286C"/>
</dbReference>
<dbReference type="PANTHER" id="PTHR33558:SF1">
    <property type="entry name" value="GLUTAREDOXIN-LIKE PROTEIN C5ORF63 HOMOLOG"/>
    <property type="match status" value="1"/>
</dbReference>